<evidence type="ECO:0000313" key="3">
    <source>
        <dbReference type="Proteomes" id="UP000178526"/>
    </source>
</evidence>
<name>A0A1F7RM60_9BACT</name>
<protein>
    <submittedName>
        <fullName evidence="2">Uncharacterized protein</fullName>
    </submittedName>
</protein>
<keyword evidence="1" id="KW-0812">Transmembrane</keyword>
<proteinExistence type="predicted"/>
<organism evidence="2 3">
    <name type="scientific">Candidatus Schekmanbacteria bacterium GWA2_38_11</name>
    <dbReference type="NCBI Taxonomy" id="1817876"/>
    <lineage>
        <taxon>Bacteria</taxon>
        <taxon>Candidatus Schekmaniibacteriota</taxon>
    </lineage>
</organism>
<accession>A0A1F7RM60</accession>
<dbReference type="EMBL" id="MGDB01000032">
    <property type="protein sequence ID" value="OGL42675.1"/>
    <property type="molecule type" value="Genomic_DNA"/>
</dbReference>
<keyword evidence="1" id="KW-1133">Transmembrane helix</keyword>
<comment type="caution">
    <text evidence="2">The sequence shown here is derived from an EMBL/GenBank/DDBJ whole genome shotgun (WGS) entry which is preliminary data.</text>
</comment>
<feature type="transmembrane region" description="Helical" evidence="1">
    <location>
        <begin position="39"/>
        <end position="60"/>
    </location>
</feature>
<evidence type="ECO:0000313" key="2">
    <source>
        <dbReference type="EMBL" id="OGL42675.1"/>
    </source>
</evidence>
<feature type="transmembrane region" description="Helical" evidence="1">
    <location>
        <begin position="7"/>
        <end position="27"/>
    </location>
</feature>
<dbReference type="Proteomes" id="UP000178526">
    <property type="component" value="Unassembled WGS sequence"/>
</dbReference>
<sequence>MVKLSKLLLIVALISLVIGIGKGFLLYPFVSIPFFTPKTYLFFSNTAIFFAIALLLLQLVEKKQ</sequence>
<evidence type="ECO:0000256" key="1">
    <source>
        <dbReference type="SAM" id="Phobius"/>
    </source>
</evidence>
<reference evidence="2 3" key="1">
    <citation type="journal article" date="2016" name="Nat. Commun.">
        <title>Thousands of microbial genomes shed light on interconnected biogeochemical processes in an aquifer system.</title>
        <authorList>
            <person name="Anantharaman K."/>
            <person name="Brown C.T."/>
            <person name="Hug L.A."/>
            <person name="Sharon I."/>
            <person name="Castelle C.J."/>
            <person name="Probst A.J."/>
            <person name="Thomas B.C."/>
            <person name="Singh A."/>
            <person name="Wilkins M.J."/>
            <person name="Karaoz U."/>
            <person name="Brodie E.L."/>
            <person name="Williams K.H."/>
            <person name="Hubbard S.S."/>
            <person name="Banfield J.F."/>
        </authorList>
    </citation>
    <scope>NUCLEOTIDE SEQUENCE [LARGE SCALE GENOMIC DNA]</scope>
</reference>
<dbReference type="AlphaFoldDB" id="A0A1F7RM60"/>
<gene>
    <name evidence="2" type="ORF">A2042_09490</name>
</gene>
<keyword evidence="1" id="KW-0472">Membrane</keyword>